<sequence>MYEGCRADIRMNRMVLKEGRFDEKVHHCSIITYKPEEECIYLVAEDTEVTEFSLDGNYECRIKMSKGDTACIGSIVERYWNKAGRVLKFRIKNGFYKNLVN</sequence>
<proteinExistence type="predicted"/>
<evidence type="ECO:0000313" key="2">
    <source>
        <dbReference type="Proteomes" id="UP000460412"/>
    </source>
</evidence>
<comment type="caution">
    <text evidence="1">The sequence shown here is derived from an EMBL/GenBank/DDBJ whole genome shotgun (WGS) entry which is preliminary data.</text>
</comment>
<name>A0A7X3SJW8_9FIRM</name>
<protein>
    <submittedName>
        <fullName evidence="1">Uncharacterized protein</fullName>
    </submittedName>
</protein>
<gene>
    <name evidence="1" type="ORF">GN277_16785</name>
</gene>
<reference evidence="1 2" key="1">
    <citation type="submission" date="2019-12" db="EMBL/GenBank/DDBJ databases">
        <title>Sporaefaciens musculi gen. nov., sp. nov., a novel bacterium isolated from the caecum of an obese mouse.</title>
        <authorList>
            <person name="Rasmussen T.S."/>
            <person name="Streidl T."/>
            <person name="Hitch T.C.A."/>
            <person name="Wortmann E."/>
            <person name="Deptula P."/>
            <person name="Hansen M."/>
            <person name="Nielsen D.S."/>
            <person name="Clavel T."/>
            <person name="Vogensen F.K."/>
        </authorList>
    </citation>
    <scope>NUCLEOTIDE SEQUENCE [LARGE SCALE GENOMIC DNA]</scope>
    <source>
        <strain evidence="1 2">WCA-9-b2</strain>
    </source>
</reference>
<organism evidence="1 2">
    <name type="scientific">Sporofaciens musculi</name>
    <dbReference type="NCBI Taxonomy" id="2681861"/>
    <lineage>
        <taxon>Bacteria</taxon>
        <taxon>Bacillati</taxon>
        <taxon>Bacillota</taxon>
        <taxon>Clostridia</taxon>
        <taxon>Lachnospirales</taxon>
        <taxon>Lachnospiraceae</taxon>
        <taxon>Sporofaciens</taxon>
    </lineage>
</organism>
<keyword evidence="2" id="KW-1185">Reference proteome</keyword>
<accession>A0A7X3SJW8</accession>
<dbReference type="AlphaFoldDB" id="A0A7X3SJW8"/>
<dbReference type="Proteomes" id="UP000460412">
    <property type="component" value="Unassembled WGS sequence"/>
</dbReference>
<dbReference type="EMBL" id="WUQX01000001">
    <property type="protein sequence ID" value="MXP76978.1"/>
    <property type="molecule type" value="Genomic_DNA"/>
</dbReference>
<evidence type="ECO:0000313" key="1">
    <source>
        <dbReference type="EMBL" id="MXP76978.1"/>
    </source>
</evidence>
<dbReference type="RefSeq" id="WP_159752014.1">
    <property type="nucleotide sequence ID" value="NZ_CATIFW010000013.1"/>
</dbReference>